<dbReference type="EC" id="5.1.3.14" evidence="3"/>
<protein>
    <submittedName>
        <fullName evidence="3">UDP-N-acetylglucosamine 2-epimerase (Non-hydrolyzing)</fullName>
        <ecNumber evidence="3">5.1.3.14</ecNumber>
    </submittedName>
</protein>
<dbReference type="PANTHER" id="PTHR43174">
    <property type="entry name" value="UDP-N-ACETYLGLUCOSAMINE 2-EPIMERASE"/>
    <property type="match status" value="1"/>
</dbReference>
<dbReference type="RefSeq" id="WP_166148052.1">
    <property type="nucleotide sequence ID" value="NZ_JAANYN010000005.1"/>
</dbReference>
<dbReference type="Gene3D" id="3.40.50.2000">
    <property type="entry name" value="Glycogen Phosphorylase B"/>
    <property type="match status" value="2"/>
</dbReference>
<name>A0ABX0H8V2_9BACT</name>
<evidence type="ECO:0000313" key="3">
    <source>
        <dbReference type="EMBL" id="NHE58047.1"/>
    </source>
</evidence>
<dbReference type="Pfam" id="PF02350">
    <property type="entry name" value="Epimerase_2"/>
    <property type="match status" value="1"/>
</dbReference>
<dbReference type="NCBIfam" id="TIGR00236">
    <property type="entry name" value="wecB"/>
    <property type="match status" value="1"/>
</dbReference>
<comment type="caution">
    <text evidence="3">The sequence shown here is derived from an EMBL/GenBank/DDBJ whole genome shotgun (WGS) entry which is preliminary data.</text>
</comment>
<sequence>MVHVDLIAGARPNFMKISPIIDAIKAASGEGKAITFRLIHTGQHYDKNMSGSFFEQLGIPEPDVNLGAGGGTQAEQTAAIMIGYEKLLMESGKPDLCLVVGDVTSTMACAITAQKLHVKVAHVEAGIRSGDWSMPEEINRMVTDSITNYFFTTSEVANQNLRDAGIGEERIFYVGNTMIDTLLKHRPRFQQPEVWSELGLEDGKYLVMTLHRPANVDQEEKLKDLIQKIVDHTLDLPLVFPVHPRTKKMLEQIGISHERLHMIDPLGYLEFNYLVERSKAVVTDSGGITEETTVLGIPCMTLRDNTERPETITQGTNELLGTDPKAIPPAMEKLFSGNWKTGNVPHLWDGQTAKRIVEILLEKL</sequence>
<dbReference type="GO" id="GO:0008761">
    <property type="term" value="F:UDP-N-acetylglucosamine 2-epimerase activity"/>
    <property type="evidence" value="ECO:0007669"/>
    <property type="project" value="UniProtKB-EC"/>
</dbReference>
<dbReference type="SUPFAM" id="SSF53756">
    <property type="entry name" value="UDP-Glycosyltransferase/glycogen phosphorylase"/>
    <property type="match status" value="1"/>
</dbReference>
<comment type="similarity">
    <text evidence="1">Belongs to the UDP-N-acetylglucosamine 2-epimerase family.</text>
</comment>
<evidence type="ECO:0000256" key="1">
    <source>
        <dbReference type="RuleBase" id="RU003513"/>
    </source>
</evidence>
<dbReference type="InterPro" id="IPR003331">
    <property type="entry name" value="UDP_GlcNAc_Epimerase_2_dom"/>
</dbReference>
<dbReference type="PANTHER" id="PTHR43174:SF1">
    <property type="entry name" value="UDP-N-ACETYLGLUCOSAMINE 2-EPIMERASE"/>
    <property type="match status" value="1"/>
</dbReference>
<evidence type="ECO:0000259" key="2">
    <source>
        <dbReference type="Pfam" id="PF02350"/>
    </source>
</evidence>
<dbReference type="InterPro" id="IPR029767">
    <property type="entry name" value="WecB-like"/>
</dbReference>
<proteinExistence type="inferred from homology"/>
<gene>
    <name evidence="3" type="primary">wecB</name>
    <name evidence="3" type="ORF">G9Q97_14625</name>
</gene>
<dbReference type="EMBL" id="JAANYN010000005">
    <property type="protein sequence ID" value="NHE58047.1"/>
    <property type="molecule type" value="Genomic_DNA"/>
</dbReference>
<dbReference type="CDD" id="cd03786">
    <property type="entry name" value="GTB_UDP-GlcNAc_2-Epimerase"/>
    <property type="match status" value="1"/>
</dbReference>
<evidence type="ECO:0000313" key="4">
    <source>
        <dbReference type="Proteomes" id="UP000649799"/>
    </source>
</evidence>
<keyword evidence="4" id="KW-1185">Reference proteome</keyword>
<reference evidence="3 4" key="1">
    <citation type="submission" date="2020-03" db="EMBL/GenBank/DDBJ databases">
        <title>Cyclobacterium plantarum sp. nov., a marine bacterium isolated from a coastal-marine wetland.</title>
        <authorList>
            <person name="Sanchez-Porro C."/>
            <person name="Ventosa A."/>
            <person name="Amoozegar M."/>
        </authorList>
    </citation>
    <scope>NUCLEOTIDE SEQUENCE [LARGE SCALE GENOMIC DNA]</scope>
    <source>
        <strain evidence="3 4">GBPx2</strain>
    </source>
</reference>
<feature type="domain" description="UDP-N-acetylglucosamine 2-epimerase" evidence="2">
    <location>
        <begin position="32"/>
        <end position="360"/>
    </location>
</feature>
<keyword evidence="1 3" id="KW-0413">Isomerase</keyword>
<organism evidence="3 4">
    <name type="scientific">Cyclobacterium plantarum</name>
    <dbReference type="NCBI Taxonomy" id="2716263"/>
    <lineage>
        <taxon>Bacteria</taxon>
        <taxon>Pseudomonadati</taxon>
        <taxon>Bacteroidota</taxon>
        <taxon>Cytophagia</taxon>
        <taxon>Cytophagales</taxon>
        <taxon>Cyclobacteriaceae</taxon>
        <taxon>Cyclobacterium</taxon>
    </lineage>
</organism>
<accession>A0ABX0H8V2</accession>
<dbReference type="Proteomes" id="UP000649799">
    <property type="component" value="Unassembled WGS sequence"/>
</dbReference>